<reference evidence="3 4" key="1">
    <citation type="journal article" date="2018" name="Sci. Rep.">
        <title>Characterisation of pathogen-specific regions and novel effector candidates in Fusarium oxysporum f. sp. cepae.</title>
        <authorList>
            <person name="Armitage A.D."/>
            <person name="Taylor A."/>
            <person name="Sobczyk M.K."/>
            <person name="Baxter L."/>
            <person name="Greenfield B.P."/>
            <person name="Bates H.J."/>
            <person name="Wilson F."/>
            <person name="Jackson A.C."/>
            <person name="Ott S."/>
            <person name="Harrison R.J."/>
            <person name="Clarkson J.P."/>
        </authorList>
    </citation>
    <scope>NUCLEOTIDE SEQUENCE [LARGE SCALE GENOMIC DNA]</scope>
    <source>
        <strain evidence="3 4">Fp_A8</strain>
    </source>
</reference>
<dbReference type="AlphaFoldDB" id="A0A420TA27"/>
<keyword evidence="2" id="KW-0812">Transmembrane</keyword>
<evidence type="ECO:0000256" key="1">
    <source>
        <dbReference type="SAM" id="MobiDB-lite"/>
    </source>
</evidence>
<protein>
    <submittedName>
        <fullName evidence="3">Uncharacterized protein</fullName>
    </submittedName>
</protein>
<proteinExistence type="predicted"/>
<dbReference type="EMBL" id="MRDB01000023">
    <property type="protein sequence ID" value="RKL38384.1"/>
    <property type="molecule type" value="Genomic_DNA"/>
</dbReference>
<sequence length="242" mass="25625">MEGLRPRGNSPTHMHEPDAVRGKALKDTTDAQICGYFSDNPAACAPPSTCSTPSGGKSWGCCDETSCYIPATCEDAAAPDCGGTAASLCPYYPIMRCTYGASSRCVNFIYQTASDDHAKITSWGCDKTPTTYIVGPLQAEQTSSTTTAANDERDSNSGLSKDATTILTVVLPVVGLGIVIAAVTLFLRRRKKRVANGPKRVGGGARSEMEQTTECAPVSTIPPYEMGDNVLRPELDSGEVRQ</sequence>
<feature type="region of interest" description="Disordered" evidence="1">
    <location>
        <begin position="196"/>
        <end position="242"/>
    </location>
</feature>
<gene>
    <name evidence="3" type="ORF">BFJ72_g7195</name>
</gene>
<keyword evidence="2" id="KW-0472">Membrane</keyword>
<dbReference type="Proteomes" id="UP000283569">
    <property type="component" value="Unassembled WGS sequence"/>
</dbReference>
<keyword evidence="2" id="KW-1133">Transmembrane helix</keyword>
<name>A0A420TA27_GIBIN</name>
<accession>A0A420TA27</accession>
<feature type="transmembrane region" description="Helical" evidence="2">
    <location>
        <begin position="166"/>
        <end position="187"/>
    </location>
</feature>
<evidence type="ECO:0000256" key="2">
    <source>
        <dbReference type="SAM" id="Phobius"/>
    </source>
</evidence>
<evidence type="ECO:0000313" key="4">
    <source>
        <dbReference type="Proteomes" id="UP000283569"/>
    </source>
</evidence>
<evidence type="ECO:0000313" key="3">
    <source>
        <dbReference type="EMBL" id="RKL38384.1"/>
    </source>
</evidence>
<feature type="compositionally biased region" description="Basic and acidic residues" evidence="1">
    <location>
        <begin position="231"/>
        <end position="242"/>
    </location>
</feature>
<comment type="caution">
    <text evidence="3">The sequence shown here is derived from an EMBL/GenBank/DDBJ whole genome shotgun (WGS) entry which is preliminary data.</text>
</comment>
<feature type="region of interest" description="Disordered" evidence="1">
    <location>
        <begin position="138"/>
        <end position="158"/>
    </location>
</feature>
<organism evidence="3 4">
    <name type="scientific">Gibberella intermedia</name>
    <name type="common">Bulb rot disease fungus</name>
    <name type="synonym">Fusarium proliferatum</name>
    <dbReference type="NCBI Taxonomy" id="948311"/>
    <lineage>
        <taxon>Eukaryota</taxon>
        <taxon>Fungi</taxon>
        <taxon>Dikarya</taxon>
        <taxon>Ascomycota</taxon>
        <taxon>Pezizomycotina</taxon>
        <taxon>Sordariomycetes</taxon>
        <taxon>Hypocreomycetidae</taxon>
        <taxon>Hypocreales</taxon>
        <taxon>Nectriaceae</taxon>
        <taxon>Fusarium</taxon>
        <taxon>Fusarium fujikuroi species complex</taxon>
    </lineage>
</organism>